<comment type="caution">
    <text evidence="1">The sequence shown here is derived from an EMBL/GenBank/DDBJ whole genome shotgun (WGS) entry which is preliminary data.</text>
</comment>
<dbReference type="EMBL" id="LAZR01010772">
    <property type="protein sequence ID" value="KKM65140.1"/>
    <property type="molecule type" value="Genomic_DNA"/>
</dbReference>
<reference evidence="1" key="1">
    <citation type="journal article" date="2015" name="Nature">
        <title>Complex archaea that bridge the gap between prokaryotes and eukaryotes.</title>
        <authorList>
            <person name="Spang A."/>
            <person name="Saw J.H."/>
            <person name="Jorgensen S.L."/>
            <person name="Zaremba-Niedzwiedzka K."/>
            <person name="Martijn J."/>
            <person name="Lind A.E."/>
            <person name="van Eijk R."/>
            <person name="Schleper C."/>
            <person name="Guy L."/>
            <person name="Ettema T.J."/>
        </authorList>
    </citation>
    <scope>NUCLEOTIDE SEQUENCE</scope>
</reference>
<gene>
    <name evidence="1" type="ORF">LCGC14_1494120</name>
</gene>
<evidence type="ECO:0000313" key="1">
    <source>
        <dbReference type="EMBL" id="KKM65140.1"/>
    </source>
</evidence>
<dbReference type="AlphaFoldDB" id="A0A0F9LLD0"/>
<accession>A0A0F9LLD0</accession>
<name>A0A0F9LLD0_9ZZZZ</name>
<organism evidence="1">
    <name type="scientific">marine sediment metagenome</name>
    <dbReference type="NCBI Taxonomy" id="412755"/>
    <lineage>
        <taxon>unclassified sequences</taxon>
        <taxon>metagenomes</taxon>
        <taxon>ecological metagenomes</taxon>
    </lineage>
</organism>
<proteinExistence type="predicted"/>
<sequence>MVTCYGLNGNMGHNNNTMNTNPYKEAHKEALYFKDTNIKFINRNHYYDPMKPTLWLQLLGLFETLEIIHNK</sequence>
<protein>
    <submittedName>
        <fullName evidence="1">Uncharacterized protein</fullName>
    </submittedName>
</protein>